<accession>A0A2X2DHH7</accession>
<dbReference type="EMBL" id="UAUF01000014">
    <property type="protein sequence ID" value="SPZ11655.1"/>
    <property type="molecule type" value="Genomic_DNA"/>
</dbReference>
<reference evidence="1 2" key="1">
    <citation type="submission" date="2018-06" db="EMBL/GenBank/DDBJ databases">
        <authorList>
            <consortium name="Pathogen Informatics"/>
            <person name="Doyle S."/>
        </authorList>
    </citation>
    <scope>NUCLEOTIDE SEQUENCE [LARGE SCALE GENOMIC DNA]</scope>
    <source>
        <strain evidence="1 2">NCTC11842</strain>
    </source>
</reference>
<gene>
    <name evidence="1" type="ORF">NCTC11842_03902</name>
</gene>
<name>A0A2X2DHH7_PSELU</name>
<dbReference type="AlphaFoldDB" id="A0A2X2DHH7"/>
<evidence type="ECO:0000313" key="2">
    <source>
        <dbReference type="Proteomes" id="UP000250443"/>
    </source>
</evidence>
<organism evidence="1 2">
    <name type="scientific">Pseudomonas luteola</name>
    <dbReference type="NCBI Taxonomy" id="47886"/>
    <lineage>
        <taxon>Bacteria</taxon>
        <taxon>Pseudomonadati</taxon>
        <taxon>Pseudomonadota</taxon>
        <taxon>Gammaproteobacteria</taxon>
        <taxon>Pseudomonadales</taxon>
        <taxon>Pseudomonadaceae</taxon>
        <taxon>Pseudomonas</taxon>
    </lineage>
</organism>
<protein>
    <submittedName>
        <fullName evidence="1">Uncharacterized protein</fullName>
    </submittedName>
</protein>
<sequence length="86" mass="9519">MYTTQRLSDPRSNLIAASVSCTDTKNQFIRDISTLILYQRGPLSGRPYGKQVKALLPLAVAAGNSHVCNRACAGHISRCRMRSRVR</sequence>
<proteinExistence type="predicted"/>
<evidence type="ECO:0000313" key="1">
    <source>
        <dbReference type="EMBL" id="SPZ11655.1"/>
    </source>
</evidence>
<dbReference type="Proteomes" id="UP000250443">
    <property type="component" value="Unassembled WGS sequence"/>
</dbReference>